<accession>A0A6L5Z173</accession>
<dbReference type="Gene3D" id="1.10.3680.10">
    <property type="entry name" value="TerB-like"/>
    <property type="match status" value="1"/>
</dbReference>
<comment type="caution">
    <text evidence="2">The sequence shown here is derived from an EMBL/GenBank/DDBJ whole genome shotgun (WGS) entry which is preliminary data.</text>
</comment>
<dbReference type="AlphaFoldDB" id="A0A6L5Z173"/>
<reference evidence="2 3" key="1">
    <citation type="submission" date="2019-10" db="EMBL/GenBank/DDBJ databases">
        <title>Cognatihalovulum marinum gen. nov. sp. nov., a new member of the family Rhodobacteraceae isolated from deep seawater of the Northwest Indian Ocean.</title>
        <authorList>
            <person name="Ruan C."/>
            <person name="Wang J."/>
            <person name="Zheng X."/>
            <person name="Song L."/>
            <person name="Zhu Y."/>
            <person name="Huang Y."/>
            <person name="Lu Z."/>
            <person name="Du W."/>
            <person name="Huang L."/>
            <person name="Dai X."/>
        </authorList>
    </citation>
    <scope>NUCLEOTIDE SEQUENCE [LARGE SCALE GENOMIC DNA]</scope>
    <source>
        <strain evidence="2 3">2CG4</strain>
    </source>
</reference>
<evidence type="ECO:0000313" key="3">
    <source>
        <dbReference type="Proteomes" id="UP000474957"/>
    </source>
</evidence>
<dbReference type="Proteomes" id="UP000474957">
    <property type="component" value="Unassembled WGS sequence"/>
</dbReference>
<gene>
    <name evidence="2" type="ORF">GE300_09305</name>
</gene>
<dbReference type="InterPro" id="IPR007791">
    <property type="entry name" value="DjlA_N"/>
</dbReference>
<evidence type="ECO:0000259" key="1">
    <source>
        <dbReference type="Pfam" id="PF05099"/>
    </source>
</evidence>
<dbReference type="SUPFAM" id="SSF158682">
    <property type="entry name" value="TerB-like"/>
    <property type="match status" value="1"/>
</dbReference>
<dbReference type="Pfam" id="PF05099">
    <property type="entry name" value="TerB"/>
    <property type="match status" value="1"/>
</dbReference>
<feature type="domain" description="Co-chaperone DjlA N-terminal" evidence="1">
    <location>
        <begin position="25"/>
        <end position="140"/>
    </location>
</feature>
<evidence type="ECO:0000313" key="2">
    <source>
        <dbReference type="EMBL" id="MSU89810.1"/>
    </source>
</evidence>
<dbReference type="CDD" id="cd07313">
    <property type="entry name" value="terB_like_2"/>
    <property type="match status" value="1"/>
</dbReference>
<sequence length="148" mass="16366">MFADLMNRLLGKAPQPDPQGDYRRSLAALLVRCARIDDDYAPAERARIDRILISRYGLTESQAAELRAEGEALEQEAGDTVHLTKAIKDGVPYEERGAIVEALWQVALADADRDHAENAFLRLVVKLLGINDVDSGLARQRAQQRLSG</sequence>
<dbReference type="InterPro" id="IPR029024">
    <property type="entry name" value="TerB-like"/>
</dbReference>
<keyword evidence="3" id="KW-1185">Reference proteome</keyword>
<dbReference type="EMBL" id="WIND01000005">
    <property type="protein sequence ID" value="MSU89810.1"/>
    <property type="molecule type" value="Genomic_DNA"/>
</dbReference>
<organism evidence="2 3">
    <name type="scientific">Halovulum marinum</name>
    <dbReference type="NCBI Taxonomy" id="2662447"/>
    <lineage>
        <taxon>Bacteria</taxon>
        <taxon>Pseudomonadati</taxon>
        <taxon>Pseudomonadota</taxon>
        <taxon>Alphaproteobacteria</taxon>
        <taxon>Rhodobacterales</taxon>
        <taxon>Paracoccaceae</taxon>
        <taxon>Halovulum</taxon>
    </lineage>
</organism>
<proteinExistence type="predicted"/>
<protein>
    <submittedName>
        <fullName evidence="2">TerB family tellurite resistance protein</fullName>
    </submittedName>
</protein>
<name>A0A6L5Z173_9RHOB</name>